<evidence type="ECO:0000313" key="3">
    <source>
        <dbReference type="Proteomes" id="UP000175989"/>
    </source>
</evidence>
<dbReference type="EMBL" id="LROM01000090">
    <property type="protein sequence ID" value="OEZ98821.1"/>
    <property type="molecule type" value="Genomic_DNA"/>
</dbReference>
<keyword evidence="1" id="KW-0732">Signal</keyword>
<dbReference type="OrthoDB" id="8702084at2"/>
<keyword evidence="3" id="KW-1185">Reference proteome</keyword>
<dbReference type="PROSITE" id="PS51257">
    <property type="entry name" value="PROKAR_LIPOPROTEIN"/>
    <property type="match status" value="1"/>
</dbReference>
<evidence type="ECO:0000313" key="2">
    <source>
        <dbReference type="EMBL" id="OEZ98821.1"/>
    </source>
</evidence>
<dbReference type="AlphaFoldDB" id="A0A1E7WJW9"/>
<evidence type="ECO:0000256" key="1">
    <source>
        <dbReference type="SAM" id="SignalP"/>
    </source>
</evidence>
<name>A0A1E7WJW9_9BURK</name>
<comment type="caution">
    <text evidence="2">The sequence shown here is derived from an EMBL/GenBank/DDBJ whole genome shotgun (WGS) entry which is preliminary data.</text>
</comment>
<protein>
    <submittedName>
        <fullName evidence="2">Uncharacterized protein</fullName>
    </submittedName>
</protein>
<sequence length="211" mass="21210">MKFSYVGALVALTLASLLTACGGKAQYTVQGSVSGLTVDGLVISNGGNTLTVPKGATSFAFPQQIDYGSEYNITITQQPEFFTCEVLGPKGTAGYTVTIAAGISCTPTAFTVGGKYSGLVSVENTVATPTAPSAPVPNTVTLINGSGTQVQLSSATATSGDFAAASLTNGQVYSISILTQPKNLVCTLTNPSGVIRGASVTNLVLTCAPPA</sequence>
<feature type="chain" id="PRO_5009207154" evidence="1">
    <location>
        <begin position="21"/>
        <end position="211"/>
    </location>
</feature>
<feature type="signal peptide" evidence="1">
    <location>
        <begin position="1"/>
        <end position="20"/>
    </location>
</feature>
<organism evidence="2 3">
    <name type="scientific">Duganella phyllosphaerae</name>
    <dbReference type="NCBI Taxonomy" id="762836"/>
    <lineage>
        <taxon>Bacteria</taxon>
        <taxon>Pseudomonadati</taxon>
        <taxon>Pseudomonadota</taxon>
        <taxon>Betaproteobacteria</taxon>
        <taxon>Burkholderiales</taxon>
        <taxon>Oxalobacteraceae</taxon>
        <taxon>Telluria group</taxon>
        <taxon>Duganella</taxon>
    </lineage>
</organism>
<proteinExistence type="predicted"/>
<accession>A0A1E7WJW9</accession>
<gene>
    <name evidence="2" type="ORF">DUPY_30030</name>
</gene>
<dbReference type="RefSeq" id="WP_070249191.1">
    <property type="nucleotide sequence ID" value="NZ_LROM01000090.1"/>
</dbReference>
<dbReference type="Proteomes" id="UP000175989">
    <property type="component" value="Unassembled WGS sequence"/>
</dbReference>
<reference evidence="3" key="1">
    <citation type="journal article" date="2016" name="Front. Microbiol.">
        <title>Molecular Keys to the Janthinobacterium and Duganella spp. Interaction with the Plant Pathogen Fusarium graminearum.</title>
        <authorList>
            <person name="Haack F.S."/>
            <person name="Poehlein A."/>
            <person name="Kroger C."/>
            <person name="Voigt C.A."/>
            <person name="Piepenbring M."/>
            <person name="Bode H.B."/>
            <person name="Daniel R."/>
            <person name="Schafer W."/>
            <person name="Streit W.R."/>
        </authorList>
    </citation>
    <scope>NUCLEOTIDE SEQUENCE [LARGE SCALE GENOMIC DNA]</scope>
    <source>
        <strain evidence="3">T54</strain>
    </source>
</reference>